<dbReference type="InterPro" id="IPR014710">
    <property type="entry name" value="RmlC-like_jellyroll"/>
</dbReference>
<dbReference type="Gene3D" id="1.10.10.60">
    <property type="entry name" value="Homeodomain-like"/>
    <property type="match status" value="1"/>
</dbReference>
<accession>A0A839AFL5</accession>
<sequence>MAIAGAERIHPEHFERPDQEHPAPVLAFASDDRAGFSRPSHSHPRGQLLHIVSGSLTVTTDSGTFVVPPERAVWIPAHVFHATYYPIPTKLRTLYIRPEAAPDLPDRPMVIQVTPLLRELILALMEVPRSYDPDGPTGRLATVLLDQIAHLPVAPLRLALPVTEKLKSLAEGIIRCPSDIPPLKDAAKACALSERSFERRFALEAGLSYRAWCRQAKLFRALELLAAGRSVSDVAHKLGYEGPSAFVATFRKAFGVTPGRYFQQNGA</sequence>
<keyword evidence="3" id="KW-0010">Activator</keyword>
<dbReference type="RefSeq" id="WP_182166682.1">
    <property type="nucleotide sequence ID" value="NZ_JACFXV010000062.1"/>
</dbReference>
<dbReference type="EMBL" id="JACFXV010000062">
    <property type="protein sequence ID" value="MBA5778441.1"/>
    <property type="molecule type" value="Genomic_DNA"/>
</dbReference>
<dbReference type="PROSITE" id="PS01124">
    <property type="entry name" value="HTH_ARAC_FAMILY_2"/>
    <property type="match status" value="1"/>
</dbReference>
<organism evidence="7 8">
    <name type="scientific">Stappia albiluteola</name>
    <dbReference type="NCBI Taxonomy" id="2758565"/>
    <lineage>
        <taxon>Bacteria</taxon>
        <taxon>Pseudomonadati</taxon>
        <taxon>Pseudomonadota</taxon>
        <taxon>Alphaproteobacteria</taxon>
        <taxon>Hyphomicrobiales</taxon>
        <taxon>Stappiaceae</taxon>
        <taxon>Stappia</taxon>
    </lineage>
</organism>
<evidence type="ECO:0000259" key="6">
    <source>
        <dbReference type="PROSITE" id="PS01124"/>
    </source>
</evidence>
<evidence type="ECO:0000256" key="4">
    <source>
        <dbReference type="ARBA" id="ARBA00023163"/>
    </source>
</evidence>
<evidence type="ECO:0000313" key="8">
    <source>
        <dbReference type="Proteomes" id="UP000541109"/>
    </source>
</evidence>
<evidence type="ECO:0000256" key="1">
    <source>
        <dbReference type="ARBA" id="ARBA00023015"/>
    </source>
</evidence>
<dbReference type="GO" id="GO:0043565">
    <property type="term" value="F:sequence-specific DNA binding"/>
    <property type="evidence" value="ECO:0007669"/>
    <property type="project" value="InterPro"/>
</dbReference>
<evidence type="ECO:0000313" key="7">
    <source>
        <dbReference type="EMBL" id="MBA5778441.1"/>
    </source>
</evidence>
<dbReference type="InterPro" id="IPR003313">
    <property type="entry name" value="AraC-bd"/>
</dbReference>
<dbReference type="SUPFAM" id="SSF46689">
    <property type="entry name" value="Homeodomain-like"/>
    <property type="match status" value="1"/>
</dbReference>
<dbReference type="AlphaFoldDB" id="A0A839AFL5"/>
<dbReference type="InterPro" id="IPR009057">
    <property type="entry name" value="Homeodomain-like_sf"/>
</dbReference>
<evidence type="ECO:0000256" key="2">
    <source>
        <dbReference type="ARBA" id="ARBA00023125"/>
    </source>
</evidence>
<dbReference type="InterPro" id="IPR020449">
    <property type="entry name" value="Tscrpt_reg_AraC-type_HTH"/>
</dbReference>
<name>A0A839AFL5_9HYPH</name>
<reference evidence="7 8" key="1">
    <citation type="submission" date="2020-07" db="EMBL/GenBank/DDBJ databases">
        <title>Stappia sp., F7233, whole genome shotgun sequencing project.</title>
        <authorList>
            <person name="Jiang S."/>
            <person name="Liu Z.W."/>
            <person name="Du Z.J."/>
        </authorList>
    </citation>
    <scope>NUCLEOTIDE SEQUENCE [LARGE SCALE GENOMIC DNA]</scope>
    <source>
        <strain evidence="7 8">F7233</strain>
    </source>
</reference>
<dbReference type="GO" id="GO:0003700">
    <property type="term" value="F:DNA-binding transcription factor activity"/>
    <property type="evidence" value="ECO:0007669"/>
    <property type="project" value="InterPro"/>
</dbReference>
<dbReference type="InterPro" id="IPR018060">
    <property type="entry name" value="HTH_AraC"/>
</dbReference>
<dbReference type="Pfam" id="PF12833">
    <property type="entry name" value="HTH_18"/>
    <property type="match status" value="1"/>
</dbReference>
<feature type="domain" description="HTH araC/xylS-type" evidence="6">
    <location>
        <begin position="164"/>
        <end position="264"/>
    </location>
</feature>
<dbReference type="SUPFAM" id="SSF51182">
    <property type="entry name" value="RmlC-like cupins"/>
    <property type="match status" value="1"/>
</dbReference>
<dbReference type="SMART" id="SM00342">
    <property type="entry name" value="HTH_ARAC"/>
    <property type="match status" value="1"/>
</dbReference>
<dbReference type="InterPro" id="IPR011051">
    <property type="entry name" value="RmlC_Cupin_sf"/>
</dbReference>
<keyword evidence="2" id="KW-0238">DNA-binding</keyword>
<gene>
    <name evidence="7" type="ORF">H2509_15025</name>
</gene>
<keyword evidence="8" id="KW-1185">Reference proteome</keyword>
<dbReference type="Proteomes" id="UP000541109">
    <property type="component" value="Unassembled WGS sequence"/>
</dbReference>
<keyword evidence="1" id="KW-0805">Transcription regulation</keyword>
<protein>
    <submittedName>
        <fullName evidence="7">Helix-turn-helix transcriptional regulator</fullName>
    </submittedName>
</protein>
<dbReference type="CDD" id="cd06124">
    <property type="entry name" value="cupin_NimR-like_N"/>
    <property type="match status" value="1"/>
</dbReference>
<dbReference type="PANTHER" id="PTHR11019">
    <property type="entry name" value="HTH-TYPE TRANSCRIPTIONAL REGULATOR NIMR"/>
    <property type="match status" value="1"/>
</dbReference>
<evidence type="ECO:0000256" key="3">
    <source>
        <dbReference type="ARBA" id="ARBA00023159"/>
    </source>
</evidence>
<feature type="compositionally biased region" description="Basic and acidic residues" evidence="5">
    <location>
        <begin position="7"/>
        <end position="21"/>
    </location>
</feature>
<dbReference type="Gene3D" id="2.60.120.10">
    <property type="entry name" value="Jelly Rolls"/>
    <property type="match status" value="1"/>
</dbReference>
<dbReference type="InterPro" id="IPR018062">
    <property type="entry name" value="HTH_AraC-typ_CS"/>
</dbReference>
<comment type="caution">
    <text evidence="7">The sequence shown here is derived from an EMBL/GenBank/DDBJ whole genome shotgun (WGS) entry which is preliminary data.</text>
</comment>
<dbReference type="PRINTS" id="PR00032">
    <property type="entry name" value="HTHARAC"/>
</dbReference>
<keyword evidence="4" id="KW-0804">Transcription</keyword>
<dbReference type="PROSITE" id="PS00041">
    <property type="entry name" value="HTH_ARAC_FAMILY_1"/>
    <property type="match status" value="1"/>
</dbReference>
<proteinExistence type="predicted"/>
<feature type="region of interest" description="Disordered" evidence="5">
    <location>
        <begin position="1"/>
        <end position="23"/>
    </location>
</feature>
<dbReference type="Pfam" id="PF02311">
    <property type="entry name" value="AraC_binding"/>
    <property type="match status" value="1"/>
</dbReference>
<dbReference type="PANTHER" id="PTHR11019:SF159">
    <property type="entry name" value="TRANSCRIPTIONAL REGULATOR-RELATED"/>
    <property type="match status" value="1"/>
</dbReference>
<evidence type="ECO:0000256" key="5">
    <source>
        <dbReference type="SAM" id="MobiDB-lite"/>
    </source>
</evidence>